<evidence type="ECO:0000313" key="2">
    <source>
        <dbReference type="EMBL" id="GFD13866.1"/>
    </source>
</evidence>
<feature type="region of interest" description="Disordered" evidence="1">
    <location>
        <begin position="1"/>
        <end position="70"/>
    </location>
</feature>
<organism evidence="2">
    <name type="scientific">Tanacetum cinerariifolium</name>
    <name type="common">Dalmatian daisy</name>
    <name type="synonym">Chrysanthemum cinerariifolium</name>
    <dbReference type="NCBI Taxonomy" id="118510"/>
    <lineage>
        <taxon>Eukaryota</taxon>
        <taxon>Viridiplantae</taxon>
        <taxon>Streptophyta</taxon>
        <taxon>Embryophyta</taxon>
        <taxon>Tracheophyta</taxon>
        <taxon>Spermatophyta</taxon>
        <taxon>Magnoliopsida</taxon>
        <taxon>eudicotyledons</taxon>
        <taxon>Gunneridae</taxon>
        <taxon>Pentapetalae</taxon>
        <taxon>asterids</taxon>
        <taxon>campanulids</taxon>
        <taxon>Asterales</taxon>
        <taxon>Asteraceae</taxon>
        <taxon>Asteroideae</taxon>
        <taxon>Anthemideae</taxon>
        <taxon>Anthemidinae</taxon>
        <taxon>Tanacetum</taxon>
    </lineage>
</organism>
<feature type="non-terminal residue" evidence="2">
    <location>
        <position position="1"/>
    </location>
</feature>
<dbReference type="AlphaFoldDB" id="A0A699TXP7"/>
<name>A0A699TXP7_TANCI</name>
<proteinExistence type="predicted"/>
<evidence type="ECO:0000256" key="1">
    <source>
        <dbReference type="SAM" id="MobiDB-lite"/>
    </source>
</evidence>
<sequence>VYRLHRAGQSVPALLAHRQPQPLSTGAGARQHPAHQPPARLPANAREPRLAPAIGPAPRHPPARKFARNPKPTTLRYELLRGPFDTAELLLSSLTLALCGLDFQSAISQT</sequence>
<accession>A0A699TXP7</accession>
<protein>
    <submittedName>
        <fullName evidence="2">Uncharacterized protein</fullName>
    </submittedName>
</protein>
<dbReference type="EMBL" id="BKCJ011275310">
    <property type="protein sequence ID" value="GFD13866.1"/>
    <property type="molecule type" value="Genomic_DNA"/>
</dbReference>
<comment type="caution">
    <text evidence="2">The sequence shown here is derived from an EMBL/GenBank/DDBJ whole genome shotgun (WGS) entry which is preliminary data.</text>
</comment>
<reference evidence="2" key="1">
    <citation type="journal article" date="2019" name="Sci. Rep.">
        <title>Draft genome of Tanacetum cinerariifolium, the natural source of mosquito coil.</title>
        <authorList>
            <person name="Yamashiro T."/>
            <person name="Shiraishi A."/>
            <person name="Satake H."/>
            <person name="Nakayama K."/>
        </authorList>
    </citation>
    <scope>NUCLEOTIDE SEQUENCE</scope>
</reference>
<gene>
    <name evidence="2" type="ORF">Tci_885835</name>
</gene>